<reference evidence="1 2" key="1">
    <citation type="submission" date="2024-08" db="EMBL/GenBank/DDBJ databases">
        <authorList>
            <person name="Lu H."/>
        </authorList>
    </citation>
    <scope>NUCLEOTIDE SEQUENCE [LARGE SCALE GENOMIC DNA]</scope>
    <source>
        <strain evidence="1 2">LKC17W</strain>
    </source>
</reference>
<comment type="caution">
    <text evidence="1">The sequence shown here is derived from an EMBL/GenBank/DDBJ whole genome shotgun (WGS) entry which is preliminary data.</text>
</comment>
<keyword evidence="2" id="KW-1185">Reference proteome</keyword>
<sequence>MLDFLGWTENRPSLFVAHGDKRHVHVHVVAVLPVFNDEDWAVLHLSRRQLDEVAKICACAFGIPLASRAAHEHHRKWEQLQDWIPRGDVG</sequence>
<accession>A0ABW7FQF8</accession>
<evidence type="ECO:0000313" key="1">
    <source>
        <dbReference type="EMBL" id="MFG6443565.1"/>
    </source>
</evidence>
<proteinExistence type="predicted"/>
<dbReference type="Proteomes" id="UP001606301">
    <property type="component" value="Unassembled WGS sequence"/>
</dbReference>
<name>A0ABW7FQF8_9BURK</name>
<gene>
    <name evidence="1" type="ORF">ACG0Z3_23020</name>
</gene>
<protein>
    <submittedName>
        <fullName evidence="1">Uncharacterized protein</fullName>
    </submittedName>
</protein>
<dbReference type="EMBL" id="JBIGHW010000036">
    <property type="protein sequence ID" value="MFG6443565.1"/>
    <property type="molecule type" value="Genomic_DNA"/>
</dbReference>
<organism evidence="1 2">
    <name type="scientific">Pelomonas margarita</name>
    <dbReference type="NCBI Taxonomy" id="3299031"/>
    <lineage>
        <taxon>Bacteria</taxon>
        <taxon>Pseudomonadati</taxon>
        <taxon>Pseudomonadota</taxon>
        <taxon>Betaproteobacteria</taxon>
        <taxon>Burkholderiales</taxon>
        <taxon>Sphaerotilaceae</taxon>
        <taxon>Roseateles</taxon>
    </lineage>
</organism>
<evidence type="ECO:0000313" key="2">
    <source>
        <dbReference type="Proteomes" id="UP001606301"/>
    </source>
</evidence>
<dbReference type="RefSeq" id="WP_394402354.1">
    <property type="nucleotide sequence ID" value="NZ_JBIGHW010000036.1"/>
</dbReference>